<evidence type="ECO:0000256" key="1">
    <source>
        <dbReference type="SAM" id="MobiDB-lite"/>
    </source>
</evidence>
<name>A0A6A6WPG2_9PLEO</name>
<accession>A0A6A6WPG2</accession>
<dbReference type="Proteomes" id="UP000799757">
    <property type="component" value="Unassembled WGS sequence"/>
</dbReference>
<feature type="region of interest" description="Disordered" evidence="1">
    <location>
        <begin position="306"/>
        <end position="382"/>
    </location>
</feature>
<reference evidence="2" key="1">
    <citation type="journal article" date="2020" name="Stud. Mycol.">
        <title>101 Dothideomycetes genomes: a test case for predicting lifestyles and emergence of pathogens.</title>
        <authorList>
            <person name="Haridas S."/>
            <person name="Albert R."/>
            <person name="Binder M."/>
            <person name="Bloem J."/>
            <person name="Labutti K."/>
            <person name="Salamov A."/>
            <person name="Andreopoulos B."/>
            <person name="Baker S."/>
            <person name="Barry K."/>
            <person name="Bills G."/>
            <person name="Bluhm B."/>
            <person name="Cannon C."/>
            <person name="Castanera R."/>
            <person name="Culley D."/>
            <person name="Daum C."/>
            <person name="Ezra D."/>
            <person name="Gonzalez J."/>
            <person name="Henrissat B."/>
            <person name="Kuo A."/>
            <person name="Liang C."/>
            <person name="Lipzen A."/>
            <person name="Lutzoni F."/>
            <person name="Magnuson J."/>
            <person name="Mondo S."/>
            <person name="Nolan M."/>
            <person name="Ohm R."/>
            <person name="Pangilinan J."/>
            <person name="Park H.-J."/>
            <person name="Ramirez L."/>
            <person name="Alfaro M."/>
            <person name="Sun H."/>
            <person name="Tritt A."/>
            <person name="Yoshinaga Y."/>
            <person name="Zwiers L.-H."/>
            <person name="Turgeon B."/>
            <person name="Goodwin S."/>
            <person name="Spatafora J."/>
            <person name="Crous P."/>
            <person name="Grigoriev I."/>
        </authorList>
    </citation>
    <scope>NUCLEOTIDE SEQUENCE</scope>
    <source>
        <strain evidence="2">CBS 109.77</strain>
    </source>
</reference>
<evidence type="ECO:0000313" key="2">
    <source>
        <dbReference type="EMBL" id="KAF2785791.1"/>
    </source>
</evidence>
<evidence type="ECO:0000313" key="3">
    <source>
        <dbReference type="Proteomes" id="UP000799757"/>
    </source>
</evidence>
<proteinExistence type="predicted"/>
<dbReference type="EMBL" id="MU002671">
    <property type="protein sequence ID" value="KAF2785791.1"/>
    <property type="molecule type" value="Genomic_DNA"/>
</dbReference>
<feature type="region of interest" description="Disordered" evidence="1">
    <location>
        <begin position="90"/>
        <end position="112"/>
    </location>
</feature>
<gene>
    <name evidence="2" type="ORF">K505DRAFT_344360</name>
</gene>
<feature type="compositionally biased region" description="Basic and acidic residues" evidence="1">
    <location>
        <begin position="90"/>
        <end position="102"/>
    </location>
</feature>
<organism evidence="2 3">
    <name type="scientific">Melanomma pulvis-pyrius CBS 109.77</name>
    <dbReference type="NCBI Taxonomy" id="1314802"/>
    <lineage>
        <taxon>Eukaryota</taxon>
        <taxon>Fungi</taxon>
        <taxon>Dikarya</taxon>
        <taxon>Ascomycota</taxon>
        <taxon>Pezizomycotina</taxon>
        <taxon>Dothideomycetes</taxon>
        <taxon>Pleosporomycetidae</taxon>
        <taxon>Pleosporales</taxon>
        <taxon>Melanommataceae</taxon>
        <taxon>Melanomma</taxon>
    </lineage>
</organism>
<keyword evidence="3" id="KW-1185">Reference proteome</keyword>
<dbReference type="OrthoDB" id="3260303at2759"/>
<feature type="compositionally biased region" description="Polar residues" evidence="1">
    <location>
        <begin position="103"/>
        <end position="112"/>
    </location>
</feature>
<dbReference type="AlphaFoldDB" id="A0A6A6WPG2"/>
<sequence length="382" mass="42201">MADISVPDESHQVELVSHSADAETVANPLGVMLTASPEENDIATREPVEKFFARLEVELAKTIPEKLNQERNTAAPLVEKAVSVIEDKHHNHSDGHERHNSDDPPSSLNLTKTKGPIERLVFRAREERSFQNGKKIGYIQGVKDGKQTSKLERLSSGMSSGHERGKLEDVGQGHVMGRTEDLTERTIGRREGFTEGYAIGRIEGFAEGKHAGREEGFEEGKTIYYGEGIERGKEIGRLEAMEEARNIGYELGILEGKIIGREETFKLRPQLQEPFTVEGSPFGGEVSYDSISRVGIDETYETDAVSDDNTIDNLGKWFQDNPPSEFEDANETPESPPNLIDDEQDRITDVDAAKGANQTNGGAKAPAMPLNPDNDPFKPIFE</sequence>
<evidence type="ECO:0008006" key="4">
    <source>
        <dbReference type="Google" id="ProtNLM"/>
    </source>
</evidence>
<protein>
    <recommendedName>
        <fullName evidence="4">Essential protein Yae1 N-terminal domain-containing protein</fullName>
    </recommendedName>
</protein>